<sequence length="344" mass="37485">MCFSCGRWPWTQPDVQLAADPIDKRFIYLDDNVEWYQDTRTFCILGLVSRLLFDSYQYRSNFINFAATAHNLTTLPPPIVRLLSFTPHTGTMPNFYTYQNPYPSQLATTGQGHWEDPADWPRTFIYVTNQAGNQGLHPPAPVLQTIPGQQNMYYYPGSPSTPGGYVMNGVWHPTQPAAPAAAGTGWPFTCYPLPTAPASTSPPTCNWAYGYSPCCTASPPFQVSPGTPWNASAAAAQVAAVIAANTALAQQPNAPSYFVGTSAAEIQAQNAILQAHLYNLAAGQAQQQATQVAPYKPGTGPQFWCKETDGSWTLRDQADAATLGAGHWETHPTSGYHYFVKHAA</sequence>
<gene>
    <name evidence="1" type="ORF">A1O9_09107</name>
</gene>
<organism evidence="1 2">
    <name type="scientific">Exophiala aquamarina CBS 119918</name>
    <dbReference type="NCBI Taxonomy" id="1182545"/>
    <lineage>
        <taxon>Eukaryota</taxon>
        <taxon>Fungi</taxon>
        <taxon>Dikarya</taxon>
        <taxon>Ascomycota</taxon>
        <taxon>Pezizomycotina</taxon>
        <taxon>Eurotiomycetes</taxon>
        <taxon>Chaetothyriomycetidae</taxon>
        <taxon>Chaetothyriales</taxon>
        <taxon>Herpotrichiellaceae</taxon>
        <taxon>Exophiala</taxon>
    </lineage>
</organism>
<name>A0A072PGJ2_9EURO</name>
<dbReference type="Proteomes" id="UP000027920">
    <property type="component" value="Unassembled WGS sequence"/>
</dbReference>
<reference evidence="1 2" key="1">
    <citation type="submission" date="2013-03" db="EMBL/GenBank/DDBJ databases">
        <title>The Genome Sequence of Exophiala aquamarina CBS 119918.</title>
        <authorList>
            <consortium name="The Broad Institute Genomics Platform"/>
            <person name="Cuomo C."/>
            <person name="de Hoog S."/>
            <person name="Gorbushina A."/>
            <person name="Walker B."/>
            <person name="Young S.K."/>
            <person name="Zeng Q."/>
            <person name="Gargeya S."/>
            <person name="Fitzgerald M."/>
            <person name="Haas B."/>
            <person name="Abouelleil A."/>
            <person name="Allen A.W."/>
            <person name="Alvarado L."/>
            <person name="Arachchi H.M."/>
            <person name="Berlin A.M."/>
            <person name="Chapman S.B."/>
            <person name="Gainer-Dewar J."/>
            <person name="Goldberg J."/>
            <person name="Griggs A."/>
            <person name="Gujja S."/>
            <person name="Hansen M."/>
            <person name="Howarth C."/>
            <person name="Imamovic A."/>
            <person name="Ireland A."/>
            <person name="Larimer J."/>
            <person name="McCowan C."/>
            <person name="Murphy C."/>
            <person name="Pearson M."/>
            <person name="Poon T.W."/>
            <person name="Priest M."/>
            <person name="Roberts A."/>
            <person name="Saif S."/>
            <person name="Shea T."/>
            <person name="Sisk P."/>
            <person name="Sykes S."/>
            <person name="Wortman J."/>
            <person name="Nusbaum C."/>
            <person name="Birren B."/>
        </authorList>
    </citation>
    <scope>NUCLEOTIDE SEQUENCE [LARGE SCALE GENOMIC DNA]</scope>
    <source>
        <strain evidence="1 2">CBS 119918</strain>
    </source>
</reference>
<accession>A0A072PGJ2</accession>
<dbReference type="GeneID" id="25284017"/>
<dbReference type="STRING" id="1182545.A0A072PGJ2"/>
<dbReference type="VEuPathDB" id="FungiDB:A1O9_09107"/>
<dbReference type="EMBL" id="AMGV01000009">
    <property type="protein sequence ID" value="KEF54665.1"/>
    <property type="molecule type" value="Genomic_DNA"/>
</dbReference>
<proteinExistence type="predicted"/>
<keyword evidence="2" id="KW-1185">Reference proteome</keyword>
<dbReference type="OrthoDB" id="5194044at2759"/>
<protein>
    <submittedName>
        <fullName evidence="1">Uncharacterized protein</fullName>
    </submittedName>
</protein>
<evidence type="ECO:0000313" key="2">
    <source>
        <dbReference type="Proteomes" id="UP000027920"/>
    </source>
</evidence>
<dbReference type="AlphaFoldDB" id="A0A072PGJ2"/>
<evidence type="ECO:0000313" key="1">
    <source>
        <dbReference type="EMBL" id="KEF54665.1"/>
    </source>
</evidence>
<dbReference type="HOGENOM" id="CLU_069407_0_0_1"/>
<dbReference type="RefSeq" id="XP_013257255.1">
    <property type="nucleotide sequence ID" value="XM_013401801.1"/>
</dbReference>
<comment type="caution">
    <text evidence="1">The sequence shown here is derived from an EMBL/GenBank/DDBJ whole genome shotgun (WGS) entry which is preliminary data.</text>
</comment>